<gene>
    <name evidence="6" type="ORF">PVT71_05830</name>
</gene>
<dbReference type="Gene3D" id="3.90.1590.10">
    <property type="entry name" value="glutathione-dependent formaldehyde- activating enzyme (gfa)"/>
    <property type="match status" value="1"/>
</dbReference>
<dbReference type="PANTHER" id="PTHR33337">
    <property type="entry name" value="GFA DOMAIN-CONTAINING PROTEIN"/>
    <property type="match status" value="1"/>
</dbReference>
<evidence type="ECO:0000256" key="1">
    <source>
        <dbReference type="ARBA" id="ARBA00005495"/>
    </source>
</evidence>
<evidence type="ECO:0000256" key="3">
    <source>
        <dbReference type="ARBA" id="ARBA00022833"/>
    </source>
</evidence>
<dbReference type="Pfam" id="PF04828">
    <property type="entry name" value="GFA"/>
    <property type="match status" value="1"/>
</dbReference>
<evidence type="ECO:0000256" key="4">
    <source>
        <dbReference type="ARBA" id="ARBA00023239"/>
    </source>
</evidence>
<dbReference type="PANTHER" id="PTHR33337:SF40">
    <property type="entry name" value="CENP-V_GFA DOMAIN-CONTAINING PROTEIN-RELATED"/>
    <property type="match status" value="1"/>
</dbReference>
<reference evidence="6" key="1">
    <citation type="submission" date="2023-02" db="EMBL/GenBank/DDBJ databases">
        <title>Description and genomic characterization of Salipiger bruguierae sp. nov., isolated from the sediment of mangrove plant Bruguiera sexangula.</title>
        <authorList>
            <person name="Long M."/>
        </authorList>
    </citation>
    <scope>NUCLEOTIDE SEQUENCE</scope>
    <source>
        <strain evidence="6">H15</strain>
    </source>
</reference>
<dbReference type="AlphaFoldDB" id="A0AAU8AIF6"/>
<sequence length="148" mass="16285">MTDLPQTGSCRCGATRIEVSAPPMMTAACHCRGCQKMSASAFSLTMMIPSEGIRVVSGDPVKGGIKGPQLDHYMCPECGSWMFTRITGLDLFVNVRPTMFDVPDWCVPFIETMTAEKLPWAATPAQHSYEGFPPEADFPMLLEGFTRR</sequence>
<dbReference type="RefSeq" id="WP_353473564.1">
    <property type="nucleotide sequence ID" value="NZ_CP123384.1"/>
</dbReference>
<accession>A0AAU8AIF6</accession>
<keyword evidence="3" id="KW-0862">Zinc</keyword>
<evidence type="ECO:0000313" key="6">
    <source>
        <dbReference type="EMBL" id="XCC94737.1"/>
    </source>
</evidence>
<evidence type="ECO:0000259" key="5">
    <source>
        <dbReference type="PROSITE" id="PS51891"/>
    </source>
</evidence>
<comment type="similarity">
    <text evidence="1">Belongs to the Gfa family.</text>
</comment>
<keyword evidence="4" id="KW-0456">Lyase</keyword>
<dbReference type="PROSITE" id="PS51891">
    <property type="entry name" value="CENP_V_GFA"/>
    <property type="match status" value="1"/>
</dbReference>
<proteinExistence type="inferred from homology"/>
<dbReference type="InterPro" id="IPR011057">
    <property type="entry name" value="Mss4-like_sf"/>
</dbReference>
<dbReference type="GO" id="GO:0046872">
    <property type="term" value="F:metal ion binding"/>
    <property type="evidence" value="ECO:0007669"/>
    <property type="project" value="UniProtKB-KW"/>
</dbReference>
<protein>
    <submittedName>
        <fullName evidence="6">GFA family protein</fullName>
    </submittedName>
</protein>
<dbReference type="InterPro" id="IPR006913">
    <property type="entry name" value="CENP-V/GFA"/>
</dbReference>
<dbReference type="SUPFAM" id="SSF51316">
    <property type="entry name" value="Mss4-like"/>
    <property type="match status" value="1"/>
</dbReference>
<dbReference type="EMBL" id="CP123384">
    <property type="protein sequence ID" value="XCC94737.1"/>
    <property type="molecule type" value="Genomic_DNA"/>
</dbReference>
<organism evidence="6">
    <name type="scientific">Alloyangia sp. H15</name>
    <dbReference type="NCBI Taxonomy" id="3029062"/>
    <lineage>
        <taxon>Bacteria</taxon>
        <taxon>Pseudomonadati</taxon>
        <taxon>Pseudomonadota</taxon>
        <taxon>Alphaproteobacteria</taxon>
        <taxon>Rhodobacterales</taxon>
        <taxon>Roseobacteraceae</taxon>
        <taxon>Alloyangia</taxon>
    </lineage>
</organism>
<name>A0AAU8AIF6_9RHOB</name>
<keyword evidence="2" id="KW-0479">Metal-binding</keyword>
<evidence type="ECO:0000256" key="2">
    <source>
        <dbReference type="ARBA" id="ARBA00022723"/>
    </source>
</evidence>
<dbReference type="GO" id="GO:0016846">
    <property type="term" value="F:carbon-sulfur lyase activity"/>
    <property type="evidence" value="ECO:0007669"/>
    <property type="project" value="InterPro"/>
</dbReference>
<feature type="domain" description="CENP-V/GFA" evidence="5">
    <location>
        <begin position="6"/>
        <end position="106"/>
    </location>
</feature>